<dbReference type="AlphaFoldDB" id="A0A915CLW3"/>
<proteinExistence type="predicted"/>
<name>A0A915CLW3_9BILA</name>
<dbReference type="WBParaSite" id="jg10353">
    <property type="protein sequence ID" value="jg10353"/>
    <property type="gene ID" value="jg10353"/>
</dbReference>
<organism evidence="1 2">
    <name type="scientific">Ditylenchus dipsaci</name>
    <dbReference type="NCBI Taxonomy" id="166011"/>
    <lineage>
        <taxon>Eukaryota</taxon>
        <taxon>Metazoa</taxon>
        <taxon>Ecdysozoa</taxon>
        <taxon>Nematoda</taxon>
        <taxon>Chromadorea</taxon>
        <taxon>Rhabditida</taxon>
        <taxon>Tylenchina</taxon>
        <taxon>Tylenchomorpha</taxon>
        <taxon>Sphaerularioidea</taxon>
        <taxon>Anguinidae</taxon>
        <taxon>Anguininae</taxon>
        <taxon>Ditylenchus</taxon>
    </lineage>
</organism>
<sequence>MANFNVDPNWLRGVLVAAQENTVDRLFIRPHAAKSNQGNVKFDHKAGFSKISVESQKVRKISVDGTFKGATPLFAQPAIALLSNKLTATYGCLVISFRISRCNRFQPQNGSRSSHSSRPARII</sequence>
<reference evidence="2" key="1">
    <citation type="submission" date="2022-11" db="UniProtKB">
        <authorList>
            <consortium name="WormBaseParasite"/>
        </authorList>
    </citation>
    <scope>IDENTIFICATION</scope>
</reference>
<evidence type="ECO:0000313" key="2">
    <source>
        <dbReference type="WBParaSite" id="jg10353"/>
    </source>
</evidence>
<evidence type="ECO:0000313" key="1">
    <source>
        <dbReference type="Proteomes" id="UP000887574"/>
    </source>
</evidence>
<accession>A0A915CLW3</accession>
<keyword evidence="1" id="KW-1185">Reference proteome</keyword>
<dbReference type="Proteomes" id="UP000887574">
    <property type="component" value="Unplaced"/>
</dbReference>
<protein>
    <submittedName>
        <fullName evidence="2">Uncharacterized protein</fullName>
    </submittedName>
</protein>